<organism evidence="2 3">
    <name type="scientific">Adiantum capillus-veneris</name>
    <name type="common">Maidenhair fern</name>
    <dbReference type="NCBI Taxonomy" id="13818"/>
    <lineage>
        <taxon>Eukaryota</taxon>
        <taxon>Viridiplantae</taxon>
        <taxon>Streptophyta</taxon>
        <taxon>Embryophyta</taxon>
        <taxon>Tracheophyta</taxon>
        <taxon>Polypodiopsida</taxon>
        <taxon>Polypodiidae</taxon>
        <taxon>Polypodiales</taxon>
        <taxon>Pteridineae</taxon>
        <taxon>Pteridaceae</taxon>
        <taxon>Vittarioideae</taxon>
        <taxon>Adiantum</taxon>
    </lineage>
</organism>
<dbReference type="OrthoDB" id="1934337at2759"/>
<dbReference type="EMBL" id="JABFUD020000006">
    <property type="protein sequence ID" value="KAI5078931.1"/>
    <property type="molecule type" value="Genomic_DNA"/>
</dbReference>
<evidence type="ECO:0000313" key="2">
    <source>
        <dbReference type="EMBL" id="KAI5078931.1"/>
    </source>
</evidence>
<keyword evidence="3" id="KW-1185">Reference proteome</keyword>
<gene>
    <name evidence="2" type="ORF">GOP47_0006602</name>
</gene>
<sequence length="383" mass="43477">MAGLLAWAADVVTGNGQQKQEEEEEQEAPWRGIRLRLGTEEQEEVRQLEERAAALHQTIQHLRLRIPPPDISRSLPQLHADSLAAHSALTSELNAHQMTQKESETREASLRVENAAYAKAIAAVQGQLQGKRQERSLLNARIQEMENEESGMRVVLDRLPRSLAKKDGVVLEGTVKENPPILSSSDKSLKEGEELQRTRAELRMWENKVARLEQEWLNLLQNSTRYPSAAQCEKELERRLRILSEQLVAKQGQSDALAEERNTLQLRLSQVSEIHRQGFVKDIQGNSYKAKTGKILPAVLPQESKSFFHAAILETDGPLLAAVKRVMRCLFEILSNVMAPECSTYHYSYHYRIYYISYCLGSASSSRVEVIPFSWLGYYEDSQ</sequence>
<evidence type="ECO:0000256" key="1">
    <source>
        <dbReference type="SAM" id="Coils"/>
    </source>
</evidence>
<comment type="caution">
    <text evidence="2">The sequence shown here is derived from an EMBL/GenBank/DDBJ whole genome shotgun (WGS) entry which is preliminary data.</text>
</comment>
<accession>A0A9D4V373</accession>
<dbReference type="PANTHER" id="PTHR37761:SF2">
    <property type="entry name" value="OS09G0108400 PROTEIN"/>
    <property type="match status" value="1"/>
</dbReference>
<reference evidence="2" key="1">
    <citation type="submission" date="2021-01" db="EMBL/GenBank/DDBJ databases">
        <title>Adiantum capillus-veneris genome.</title>
        <authorList>
            <person name="Fang Y."/>
            <person name="Liao Q."/>
        </authorList>
    </citation>
    <scope>NUCLEOTIDE SEQUENCE</scope>
    <source>
        <strain evidence="2">H3</strain>
        <tissue evidence="2">Leaf</tissue>
    </source>
</reference>
<feature type="coiled-coil region" evidence="1">
    <location>
        <begin position="195"/>
        <end position="253"/>
    </location>
</feature>
<dbReference type="Proteomes" id="UP000886520">
    <property type="component" value="Chromosome 6"/>
</dbReference>
<keyword evidence="1" id="KW-0175">Coiled coil</keyword>
<dbReference type="AlphaFoldDB" id="A0A9D4V373"/>
<dbReference type="PANTHER" id="PTHR37761">
    <property type="entry name" value="OS09G0108400 PROTEIN"/>
    <property type="match status" value="1"/>
</dbReference>
<name>A0A9D4V373_ADICA</name>
<protein>
    <submittedName>
        <fullName evidence="2">Uncharacterized protein</fullName>
    </submittedName>
</protein>
<feature type="coiled-coil region" evidence="1">
    <location>
        <begin position="38"/>
        <end position="65"/>
    </location>
</feature>
<evidence type="ECO:0000313" key="3">
    <source>
        <dbReference type="Proteomes" id="UP000886520"/>
    </source>
</evidence>
<proteinExistence type="predicted"/>